<evidence type="ECO:0000256" key="1">
    <source>
        <dbReference type="SAM" id="Phobius"/>
    </source>
</evidence>
<keyword evidence="1" id="KW-1133">Transmembrane helix</keyword>
<feature type="transmembrane region" description="Helical" evidence="1">
    <location>
        <begin position="61"/>
        <end position="85"/>
    </location>
</feature>
<sequence length="114" mass="12148">MNSAAHALLQYLGTVAAVFLTVTIVPGVSVDSGLTMLLVALVWSVIVIVIRPILQILTLPITIVTFGLFAFVLNALLFWAVALIVPGFVVAGFWSALLGAVVLSLFNWLISKLL</sequence>
<keyword evidence="1" id="KW-0812">Transmembrane</keyword>
<evidence type="ECO:0000313" key="3">
    <source>
        <dbReference type="Proteomes" id="UP000231379"/>
    </source>
</evidence>
<dbReference type="PANTHER" id="PTHR37309:SF1">
    <property type="entry name" value="SLR0284 PROTEIN"/>
    <property type="match status" value="1"/>
</dbReference>
<organism evidence="2 3">
    <name type="scientific">Candidatus Kaiserbacteria bacterium CG10_big_fil_rev_8_21_14_0_10_59_10</name>
    <dbReference type="NCBI Taxonomy" id="1974612"/>
    <lineage>
        <taxon>Bacteria</taxon>
        <taxon>Candidatus Kaiseribacteriota</taxon>
    </lineage>
</organism>
<feature type="transmembrane region" description="Helical" evidence="1">
    <location>
        <begin position="91"/>
        <end position="110"/>
    </location>
</feature>
<protein>
    <recommendedName>
        <fullName evidence="4">Phage holin family protein</fullName>
    </recommendedName>
</protein>
<dbReference type="EMBL" id="PFBM01000005">
    <property type="protein sequence ID" value="PIR82772.1"/>
    <property type="molecule type" value="Genomic_DNA"/>
</dbReference>
<evidence type="ECO:0000313" key="2">
    <source>
        <dbReference type="EMBL" id="PIR82772.1"/>
    </source>
</evidence>
<name>A0A2H0U8N4_9BACT</name>
<dbReference type="InterPro" id="IPR007165">
    <property type="entry name" value="Phage_holin_4_2"/>
</dbReference>
<reference evidence="3" key="1">
    <citation type="submission" date="2017-09" db="EMBL/GenBank/DDBJ databases">
        <title>Depth-based differentiation of microbial function through sediment-hosted aquifers and enrichment of novel symbionts in the deep terrestrial subsurface.</title>
        <authorList>
            <person name="Probst A.J."/>
            <person name="Ladd B."/>
            <person name="Jarett J.K."/>
            <person name="Geller-Mcgrath D.E."/>
            <person name="Sieber C.M.K."/>
            <person name="Emerson J.B."/>
            <person name="Anantharaman K."/>
            <person name="Thomas B.C."/>
            <person name="Malmstrom R."/>
            <person name="Stieglmeier M."/>
            <person name="Klingl A."/>
            <person name="Woyke T."/>
            <person name="Ryan C.M."/>
            <person name="Banfield J.F."/>
        </authorList>
    </citation>
    <scope>NUCLEOTIDE SEQUENCE [LARGE SCALE GENOMIC DNA]</scope>
</reference>
<accession>A0A2H0U8N4</accession>
<gene>
    <name evidence="2" type="ORF">COU20_00375</name>
</gene>
<dbReference type="Pfam" id="PF04020">
    <property type="entry name" value="Phage_holin_4_2"/>
    <property type="match status" value="1"/>
</dbReference>
<dbReference type="PANTHER" id="PTHR37309">
    <property type="entry name" value="SLR0284 PROTEIN"/>
    <property type="match status" value="1"/>
</dbReference>
<dbReference type="AlphaFoldDB" id="A0A2H0U8N4"/>
<comment type="caution">
    <text evidence="2">The sequence shown here is derived from an EMBL/GenBank/DDBJ whole genome shotgun (WGS) entry which is preliminary data.</text>
</comment>
<dbReference type="Proteomes" id="UP000231379">
    <property type="component" value="Unassembled WGS sequence"/>
</dbReference>
<feature type="transmembrane region" description="Helical" evidence="1">
    <location>
        <begin position="34"/>
        <end position="54"/>
    </location>
</feature>
<feature type="transmembrane region" description="Helical" evidence="1">
    <location>
        <begin position="7"/>
        <end position="28"/>
    </location>
</feature>
<proteinExistence type="predicted"/>
<evidence type="ECO:0008006" key="4">
    <source>
        <dbReference type="Google" id="ProtNLM"/>
    </source>
</evidence>
<keyword evidence="1" id="KW-0472">Membrane</keyword>